<dbReference type="NCBIfam" id="NF001986">
    <property type="entry name" value="PRK00779.1"/>
    <property type="match status" value="1"/>
</dbReference>
<feature type="domain" description="Aspartate/ornithine carbamoyltransferase carbamoyl-P binding" evidence="9">
    <location>
        <begin position="9"/>
        <end position="147"/>
    </location>
</feature>
<dbReference type="PRINTS" id="PR00100">
    <property type="entry name" value="AOTCASE"/>
</dbReference>
<dbReference type="PRINTS" id="PR00102">
    <property type="entry name" value="OTCASE"/>
</dbReference>
<evidence type="ECO:0000256" key="2">
    <source>
        <dbReference type="ARBA" id="ARBA00007805"/>
    </source>
</evidence>
<name>A0A9D1URL8_9MICC</name>
<dbReference type="FunFam" id="3.40.50.1370:FF:000008">
    <property type="entry name" value="Ornithine carbamoyltransferase"/>
    <property type="match status" value="1"/>
</dbReference>
<organism evidence="10 11">
    <name type="scientific">Candidatus Nesterenkonia stercoripullorum</name>
    <dbReference type="NCBI Taxonomy" id="2838701"/>
    <lineage>
        <taxon>Bacteria</taxon>
        <taxon>Bacillati</taxon>
        <taxon>Actinomycetota</taxon>
        <taxon>Actinomycetes</taxon>
        <taxon>Micrococcales</taxon>
        <taxon>Micrococcaceae</taxon>
        <taxon>Nesterenkonia</taxon>
    </lineage>
</organism>
<dbReference type="GO" id="GO:0019240">
    <property type="term" value="P:citrulline biosynthetic process"/>
    <property type="evidence" value="ECO:0007669"/>
    <property type="project" value="TreeGrafter"/>
</dbReference>
<dbReference type="InterPro" id="IPR036901">
    <property type="entry name" value="Asp/Orn_carbamoylTrfase_sf"/>
</dbReference>
<dbReference type="GO" id="GO:0005737">
    <property type="term" value="C:cytoplasm"/>
    <property type="evidence" value="ECO:0007669"/>
    <property type="project" value="UniProtKB-SubCell"/>
</dbReference>
<feature type="binding site" evidence="7">
    <location>
        <begin position="270"/>
        <end position="271"/>
    </location>
    <ligand>
        <name>carbamoyl phosphate</name>
        <dbReference type="ChEBI" id="CHEBI:58228"/>
    </ligand>
</feature>
<proteinExistence type="inferred from homology"/>
<dbReference type="GO" id="GO:0042450">
    <property type="term" value="P:L-arginine biosynthetic process via ornithine"/>
    <property type="evidence" value="ECO:0007669"/>
    <property type="project" value="UniProtKB-UniRule"/>
</dbReference>
<dbReference type="NCBIfam" id="TIGR00658">
    <property type="entry name" value="orni_carb_tr"/>
    <property type="match status" value="1"/>
</dbReference>
<dbReference type="Gene3D" id="3.40.50.1370">
    <property type="entry name" value="Aspartate/ornithine carbamoyltransferase"/>
    <property type="match status" value="2"/>
</dbReference>
<comment type="caution">
    <text evidence="10">The sequence shown here is derived from an EMBL/GenBank/DDBJ whole genome shotgun (WGS) entry which is preliminary data.</text>
</comment>
<keyword evidence="5 7" id="KW-0808">Transferase</keyword>
<feature type="binding site" evidence="7">
    <location>
        <position position="83"/>
    </location>
    <ligand>
        <name>carbamoyl phosphate</name>
        <dbReference type="ChEBI" id="CHEBI:58228"/>
    </ligand>
</feature>
<feature type="binding site" evidence="7">
    <location>
        <position position="166"/>
    </location>
    <ligand>
        <name>L-ornithine</name>
        <dbReference type="ChEBI" id="CHEBI:46911"/>
    </ligand>
</feature>
<protein>
    <recommendedName>
        <fullName evidence="4 7">Ornithine carbamoyltransferase</fullName>
        <shortName evidence="7">OTCase</shortName>
        <ecNumber evidence="3 7">2.1.3.3</ecNumber>
    </recommendedName>
</protein>
<feature type="binding site" evidence="7">
    <location>
        <position position="107"/>
    </location>
    <ligand>
        <name>carbamoyl phosphate</name>
        <dbReference type="ChEBI" id="CHEBI:58228"/>
    </ligand>
</feature>
<feature type="binding site" evidence="7">
    <location>
        <position position="230"/>
    </location>
    <ligand>
        <name>L-ornithine</name>
        <dbReference type="ChEBI" id="CHEBI:46911"/>
    </ligand>
</feature>
<dbReference type="AlphaFoldDB" id="A0A9D1URL8"/>
<dbReference type="Proteomes" id="UP000824151">
    <property type="component" value="Unassembled WGS sequence"/>
</dbReference>
<comment type="catalytic activity">
    <reaction evidence="6 7">
        <text>carbamoyl phosphate + L-ornithine = L-citrulline + phosphate + H(+)</text>
        <dbReference type="Rhea" id="RHEA:19513"/>
        <dbReference type="ChEBI" id="CHEBI:15378"/>
        <dbReference type="ChEBI" id="CHEBI:43474"/>
        <dbReference type="ChEBI" id="CHEBI:46911"/>
        <dbReference type="ChEBI" id="CHEBI:57743"/>
        <dbReference type="ChEBI" id="CHEBI:58228"/>
        <dbReference type="EC" id="2.1.3.3"/>
    </reaction>
</comment>
<dbReference type="InterPro" id="IPR006132">
    <property type="entry name" value="Asp/Orn_carbamoyltranf_P-bd"/>
</dbReference>
<evidence type="ECO:0000256" key="7">
    <source>
        <dbReference type="HAMAP-Rule" id="MF_01109"/>
    </source>
</evidence>
<dbReference type="Pfam" id="PF02729">
    <property type="entry name" value="OTCace_N"/>
    <property type="match status" value="1"/>
</dbReference>
<evidence type="ECO:0000256" key="4">
    <source>
        <dbReference type="ARBA" id="ARBA00016634"/>
    </source>
</evidence>
<comment type="similarity">
    <text evidence="2 7">Belongs to the aspartate/ornithine carbamoyltransferase superfamily. OTCase family.</text>
</comment>
<feature type="binding site" evidence="7">
    <location>
        <begin position="56"/>
        <end position="59"/>
    </location>
    <ligand>
        <name>carbamoyl phosphate</name>
        <dbReference type="ChEBI" id="CHEBI:58228"/>
    </ligand>
</feature>
<dbReference type="InterPro" id="IPR006131">
    <property type="entry name" value="Asp_carbamoyltransf_Asp/Orn-bd"/>
</dbReference>
<accession>A0A9D1URL8</accession>
<feature type="domain" description="Aspartate/ornithine carbamoyltransferase Asp/Orn-binding" evidence="8">
    <location>
        <begin position="154"/>
        <end position="309"/>
    </location>
</feature>
<dbReference type="SUPFAM" id="SSF53671">
    <property type="entry name" value="Aspartate/ornithine carbamoyltransferase"/>
    <property type="match status" value="1"/>
</dbReference>
<reference evidence="10" key="1">
    <citation type="journal article" date="2021" name="PeerJ">
        <title>Extensive microbial diversity within the chicken gut microbiome revealed by metagenomics and culture.</title>
        <authorList>
            <person name="Gilroy R."/>
            <person name="Ravi A."/>
            <person name="Getino M."/>
            <person name="Pursley I."/>
            <person name="Horton D.L."/>
            <person name="Alikhan N.F."/>
            <person name="Baker D."/>
            <person name="Gharbi K."/>
            <person name="Hall N."/>
            <person name="Watson M."/>
            <person name="Adriaenssens E.M."/>
            <person name="Foster-Nyarko E."/>
            <person name="Jarju S."/>
            <person name="Secka A."/>
            <person name="Antonio M."/>
            <person name="Oren A."/>
            <person name="Chaudhuri R.R."/>
            <person name="La Ragione R."/>
            <person name="Hildebrand F."/>
            <person name="Pallen M.J."/>
        </authorList>
    </citation>
    <scope>NUCLEOTIDE SEQUENCE</scope>
    <source>
        <strain evidence="10">ChiHejej3B27-3195</strain>
    </source>
</reference>
<comment type="pathway">
    <text evidence="1">Amino-acid biosynthesis; L-arginine biosynthesis; L-arginine from L-ornithine and carbamoyl phosphate: step 1/3.</text>
</comment>
<dbReference type="PANTHER" id="PTHR45753">
    <property type="entry name" value="ORNITHINE CARBAMOYLTRANSFERASE, MITOCHONDRIAL"/>
    <property type="match status" value="1"/>
</dbReference>
<dbReference type="Pfam" id="PF00185">
    <property type="entry name" value="OTCace"/>
    <property type="match status" value="1"/>
</dbReference>
<dbReference type="EMBL" id="DXGD01000050">
    <property type="protein sequence ID" value="HIW98768.1"/>
    <property type="molecule type" value="Genomic_DNA"/>
</dbReference>
<reference evidence="10" key="2">
    <citation type="submission" date="2021-04" db="EMBL/GenBank/DDBJ databases">
        <authorList>
            <person name="Gilroy R."/>
        </authorList>
    </citation>
    <scope>NUCLEOTIDE SEQUENCE</scope>
    <source>
        <strain evidence="10">ChiHejej3B27-3195</strain>
    </source>
</reference>
<evidence type="ECO:0000256" key="1">
    <source>
        <dbReference type="ARBA" id="ARBA00004975"/>
    </source>
</evidence>
<evidence type="ECO:0000256" key="3">
    <source>
        <dbReference type="ARBA" id="ARBA00013007"/>
    </source>
</evidence>
<comment type="subcellular location">
    <subcellularLocation>
        <location evidence="7">Cytoplasm</location>
    </subcellularLocation>
</comment>
<dbReference type="PANTHER" id="PTHR45753:SF3">
    <property type="entry name" value="ORNITHINE TRANSCARBAMYLASE, MITOCHONDRIAL"/>
    <property type="match status" value="1"/>
</dbReference>
<keyword evidence="7" id="KW-0963">Cytoplasm</keyword>
<dbReference type="PROSITE" id="PS00097">
    <property type="entry name" value="CARBAMOYLTRANSFERASE"/>
    <property type="match status" value="1"/>
</dbReference>
<dbReference type="GO" id="GO:0004585">
    <property type="term" value="F:ornithine carbamoyltransferase activity"/>
    <property type="evidence" value="ECO:0007669"/>
    <property type="project" value="UniProtKB-UniRule"/>
</dbReference>
<dbReference type="InterPro" id="IPR006130">
    <property type="entry name" value="Asp/Orn_carbamoylTrfase"/>
</dbReference>
<evidence type="ECO:0000313" key="11">
    <source>
        <dbReference type="Proteomes" id="UP000824151"/>
    </source>
</evidence>
<dbReference type="InterPro" id="IPR002292">
    <property type="entry name" value="Orn/put_carbamltrans"/>
</dbReference>
<feature type="binding site" evidence="7">
    <location>
        <begin position="234"/>
        <end position="235"/>
    </location>
    <ligand>
        <name>L-ornithine</name>
        <dbReference type="ChEBI" id="CHEBI:46911"/>
    </ligand>
</feature>
<evidence type="ECO:0000259" key="8">
    <source>
        <dbReference type="Pfam" id="PF00185"/>
    </source>
</evidence>
<dbReference type="InterPro" id="IPR024904">
    <property type="entry name" value="OTCase_ArgI"/>
</dbReference>
<sequence length="333" mass="35918">MSAEQAGVRHFLTDLDLAPEELQQVLRLAEFVKQDPYALRPLRGPQTAAVFFDKTSTRTRFSFAAGITALGGAPLVVNPGEAQLGHKESIADTARVLDRMVSLIIWRTYAQTGLEEMAEFSGVPVINALSDDYHPCQLLADLLTVQEHLGATAGRSMAYLGDAANNMANSYLLAGVNAGMDVRIAGPAGYLPAQEIVDAARERAQQTGGRVTVTTDPAEALRDADVVATDTWISMGQEEEKEHRLQLFGDYRVDAAAMRQASDSAIVLHCLPAYRGVEIAAEVIDGPQSVVWDEAENRLHAQKALMIWLLTESGLADESTAAQVGSILGDRES</sequence>
<feature type="binding site" evidence="7">
    <location>
        <begin position="134"/>
        <end position="137"/>
    </location>
    <ligand>
        <name>carbamoyl phosphate</name>
        <dbReference type="ChEBI" id="CHEBI:58228"/>
    </ligand>
</feature>
<evidence type="ECO:0000313" key="10">
    <source>
        <dbReference type="EMBL" id="HIW98768.1"/>
    </source>
</evidence>
<evidence type="ECO:0000259" key="9">
    <source>
        <dbReference type="Pfam" id="PF02729"/>
    </source>
</evidence>
<dbReference type="EC" id="2.1.3.3" evidence="3 7"/>
<feature type="binding site" evidence="7">
    <location>
        <position position="298"/>
    </location>
    <ligand>
        <name>carbamoyl phosphate</name>
        <dbReference type="ChEBI" id="CHEBI:58228"/>
    </ligand>
</feature>
<evidence type="ECO:0000256" key="5">
    <source>
        <dbReference type="ARBA" id="ARBA00022679"/>
    </source>
</evidence>
<evidence type="ECO:0000256" key="6">
    <source>
        <dbReference type="ARBA" id="ARBA00048772"/>
    </source>
</evidence>
<gene>
    <name evidence="10" type="primary">argF</name>
    <name evidence="10" type="ORF">H9871_01350</name>
</gene>
<dbReference type="GO" id="GO:0016597">
    <property type="term" value="F:amino acid binding"/>
    <property type="evidence" value="ECO:0007669"/>
    <property type="project" value="InterPro"/>
</dbReference>
<dbReference type="HAMAP" id="MF_01109">
    <property type="entry name" value="OTCase"/>
    <property type="match status" value="1"/>
</dbReference>